<comment type="caution">
    <text evidence="18">The sequence shown here is derived from an EMBL/GenBank/DDBJ whole genome shotgun (WGS) entry which is preliminary data.</text>
</comment>
<evidence type="ECO:0000313" key="18">
    <source>
        <dbReference type="EMBL" id="GJN04242.1"/>
    </source>
</evidence>
<feature type="disulfide bond" evidence="16">
    <location>
        <begin position="126"/>
        <end position="136"/>
    </location>
</feature>
<keyword evidence="19" id="KW-1185">Reference proteome</keyword>
<evidence type="ECO:0000256" key="13">
    <source>
        <dbReference type="ARBA" id="ARBA00023157"/>
    </source>
</evidence>
<evidence type="ECO:0000256" key="3">
    <source>
        <dbReference type="ARBA" id="ARBA00004637"/>
    </source>
</evidence>
<dbReference type="InterPro" id="IPR019342">
    <property type="entry name" value="NADH_UbQ_OxRdtase_FeS-su5"/>
</dbReference>
<evidence type="ECO:0000256" key="9">
    <source>
        <dbReference type="ARBA" id="ARBA00022792"/>
    </source>
</evidence>
<evidence type="ECO:0000256" key="5">
    <source>
        <dbReference type="ARBA" id="ARBA00011261"/>
    </source>
</evidence>
<evidence type="ECO:0000256" key="2">
    <source>
        <dbReference type="ARBA" id="ARBA00004569"/>
    </source>
</evidence>
<sequence>MARERQAGSVVVMAGETTGRRKTERQPTRDAEPELTWAGLVIVRTERWTWRPNSNHLGVVGPRCHWHPTVDQARGTGWPIRPERREKEESDRAEGGGGRRKTMASGWGINGNKGRCYDFWVDFSECMSRCRQPSDCALLREDYMECLHHSKEFQRRNRIYKEEQRQIRAAARKAKEEAEGAPAVAAQH</sequence>
<dbReference type="GO" id="GO:0005743">
    <property type="term" value="C:mitochondrial inner membrane"/>
    <property type="evidence" value="ECO:0007669"/>
    <property type="project" value="UniProtKB-SubCell"/>
</dbReference>
<feature type="disulfide bond" evidence="16">
    <location>
        <begin position="116"/>
        <end position="146"/>
    </location>
</feature>
<dbReference type="PANTHER" id="PTHR15224">
    <property type="entry name" value="NADH DEHYDROGENASE [UBIQUINONE] IRON-SULFUR PROTEIN 5"/>
    <property type="match status" value="1"/>
</dbReference>
<comment type="function">
    <text evidence="1">Accessory subunit of the mitochondrial membrane respiratory chain NADH dehydrogenase (Complex I), that is believed not to be involved in catalysis. Complex I functions in the transfer of electrons from NADH to the respiratory chain. The immediate electron acceptor for the enzyme is believed to be ubiquinone.</text>
</comment>
<evidence type="ECO:0000256" key="11">
    <source>
        <dbReference type="ARBA" id="ARBA00023128"/>
    </source>
</evidence>
<evidence type="ECO:0000256" key="6">
    <source>
        <dbReference type="ARBA" id="ARBA00013482"/>
    </source>
</evidence>
<comment type="subunit">
    <text evidence="5">Mammalian complex I is composed of 45 different subunits. This is a component of the iron-sulfur (IP) fragment of the enzyme.</text>
</comment>
<keyword evidence="13 16" id="KW-1015">Disulfide bond</keyword>
<keyword evidence="9" id="KW-0999">Mitochondrion inner membrane</keyword>
<keyword evidence="11" id="KW-0496">Mitochondrion</keyword>
<reference evidence="18" key="1">
    <citation type="journal article" date="2018" name="DNA Res.">
        <title>Multiple hybrid de novo genome assembly of finger millet, an orphan allotetraploid crop.</title>
        <authorList>
            <person name="Hatakeyama M."/>
            <person name="Aluri S."/>
            <person name="Balachadran M.T."/>
            <person name="Sivarajan S.R."/>
            <person name="Patrignani A."/>
            <person name="Gruter S."/>
            <person name="Poveda L."/>
            <person name="Shimizu-Inatsugi R."/>
            <person name="Baeten J."/>
            <person name="Francoijs K.J."/>
            <person name="Nataraja K.N."/>
            <person name="Reddy Y.A.N."/>
            <person name="Phadnis S."/>
            <person name="Ravikumar R.L."/>
            <person name="Schlapbach R."/>
            <person name="Sreeman S.M."/>
            <person name="Shimizu K.K."/>
        </authorList>
    </citation>
    <scope>NUCLEOTIDE SEQUENCE</scope>
</reference>
<dbReference type="Pfam" id="PF10200">
    <property type="entry name" value="Ndufs5"/>
    <property type="match status" value="1"/>
</dbReference>
<evidence type="ECO:0000256" key="8">
    <source>
        <dbReference type="ARBA" id="ARBA00022660"/>
    </source>
</evidence>
<dbReference type="PROSITE" id="PS51808">
    <property type="entry name" value="CHCH"/>
    <property type="match status" value="1"/>
</dbReference>
<evidence type="ECO:0000256" key="4">
    <source>
        <dbReference type="ARBA" id="ARBA00007372"/>
    </source>
</evidence>
<evidence type="ECO:0000256" key="7">
    <source>
        <dbReference type="ARBA" id="ARBA00022448"/>
    </source>
</evidence>
<protein>
    <recommendedName>
        <fullName evidence="6">NADH dehydrogenase [ubiquinone] iron-sulfur protein 5</fullName>
    </recommendedName>
    <alternativeName>
        <fullName evidence="14">Complex I-15 kDa</fullName>
    </alternativeName>
    <alternativeName>
        <fullName evidence="15">NADH-ubiquinone oxidoreductase 15 kDa subunit</fullName>
    </alternativeName>
</protein>
<feature type="compositionally biased region" description="Basic and acidic residues" evidence="17">
    <location>
        <begin position="81"/>
        <end position="94"/>
    </location>
</feature>
<comment type="similarity">
    <text evidence="4">Belongs to the complex I NDUFS5 subunit family.</text>
</comment>
<feature type="region of interest" description="Disordered" evidence="17">
    <location>
        <begin position="71"/>
        <end position="105"/>
    </location>
</feature>
<proteinExistence type="inferred from homology"/>
<evidence type="ECO:0000256" key="17">
    <source>
        <dbReference type="SAM" id="MobiDB-lite"/>
    </source>
</evidence>
<reference evidence="18" key="2">
    <citation type="submission" date="2021-12" db="EMBL/GenBank/DDBJ databases">
        <title>Resequencing data analysis of finger millet.</title>
        <authorList>
            <person name="Hatakeyama M."/>
            <person name="Aluri S."/>
            <person name="Balachadran M.T."/>
            <person name="Sivarajan S.R."/>
            <person name="Poveda L."/>
            <person name="Shimizu-Inatsugi R."/>
            <person name="Schlapbach R."/>
            <person name="Sreeman S.M."/>
            <person name="Shimizu K.K."/>
        </authorList>
    </citation>
    <scope>NUCLEOTIDE SEQUENCE</scope>
</reference>
<comment type="subcellular location">
    <subcellularLocation>
        <location evidence="3">Mitochondrion inner membrane</location>
        <topology evidence="3">Peripheral membrane protein</topology>
    </subcellularLocation>
    <subcellularLocation>
        <location evidence="2">Mitochondrion intermembrane space</location>
    </subcellularLocation>
</comment>
<dbReference type="EMBL" id="BQKI01000010">
    <property type="protein sequence ID" value="GJN04242.1"/>
    <property type="molecule type" value="Genomic_DNA"/>
</dbReference>
<feature type="compositionally biased region" description="Basic and acidic residues" evidence="17">
    <location>
        <begin position="18"/>
        <end position="32"/>
    </location>
</feature>
<evidence type="ECO:0000256" key="15">
    <source>
        <dbReference type="ARBA" id="ARBA00032739"/>
    </source>
</evidence>
<dbReference type="Proteomes" id="UP001054889">
    <property type="component" value="Unassembled WGS sequence"/>
</dbReference>
<dbReference type="CDD" id="cd24141">
    <property type="entry name" value="NDUFS5-like"/>
    <property type="match status" value="1"/>
</dbReference>
<dbReference type="AlphaFoldDB" id="A0AAV5D1U2"/>
<evidence type="ECO:0000256" key="16">
    <source>
        <dbReference type="PIRSR" id="PIRSR619342-50"/>
    </source>
</evidence>
<evidence type="ECO:0000256" key="12">
    <source>
        <dbReference type="ARBA" id="ARBA00023136"/>
    </source>
</evidence>
<keyword evidence="7" id="KW-0813">Transport</keyword>
<keyword evidence="8" id="KW-0679">Respiratory chain</keyword>
<organism evidence="18 19">
    <name type="scientific">Eleusine coracana subsp. coracana</name>
    <dbReference type="NCBI Taxonomy" id="191504"/>
    <lineage>
        <taxon>Eukaryota</taxon>
        <taxon>Viridiplantae</taxon>
        <taxon>Streptophyta</taxon>
        <taxon>Embryophyta</taxon>
        <taxon>Tracheophyta</taxon>
        <taxon>Spermatophyta</taxon>
        <taxon>Magnoliopsida</taxon>
        <taxon>Liliopsida</taxon>
        <taxon>Poales</taxon>
        <taxon>Poaceae</taxon>
        <taxon>PACMAD clade</taxon>
        <taxon>Chloridoideae</taxon>
        <taxon>Cynodonteae</taxon>
        <taxon>Eleusininae</taxon>
        <taxon>Eleusine</taxon>
    </lineage>
</organism>
<evidence type="ECO:0000313" key="19">
    <source>
        <dbReference type="Proteomes" id="UP001054889"/>
    </source>
</evidence>
<accession>A0AAV5D1U2</accession>
<evidence type="ECO:0000256" key="14">
    <source>
        <dbReference type="ARBA" id="ARBA00031222"/>
    </source>
</evidence>
<evidence type="ECO:0000256" key="10">
    <source>
        <dbReference type="ARBA" id="ARBA00022982"/>
    </source>
</evidence>
<dbReference type="GO" id="GO:0032981">
    <property type="term" value="P:mitochondrial respiratory chain complex I assembly"/>
    <property type="evidence" value="ECO:0007669"/>
    <property type="project" value="TreeGrafter"/>
</dbReference>
<dbReference type="GO" id="GO:0005758">
    <property type="term" value="C:mitochondrial intermembrane space"/>
    <property type="evidence" value="ECO:0007669"/>
    <property type="project" value="UniProtKB-SubCell"/>
</dbReference>
<feature type="region of interest" description="Disordered" evidence="17">
    <location>
        <begin position="1"/>
        <end position="32"/>
    </location>
</feature>
<keyword evidence="10" id="KW-0249">Electron transport</keyword>
<gene>
    <name evidence="18" type="primary">ga21772</name>
    <name evidence="18" type="ORF">PR202_ga21772</name>
</gene>
<name>A0AAV5D1U2_ELECO</name>
<dbReference type="PANTHER" id="PTHR15224:SF1">
    <property type="entry name" value="NADH DEHYDROGENASE [UBIQUINONE] IRON-SULFUR PROTEIN 5"/>
    <property type="match status" value="1"/>
</dbReference>
<keyword evidence="12" id="KW-0472">Membrane</keyword>
<evidence type="ECO:0000256" key="1">
    <source>
        <dbReference type="ARBA" id="ARBA00003195"/>
    </source>
</evidence>